<accession>A0A0A9HEW4</accession>
<name>A0A0A9HEW4_ARUDO</name>
<sequence length="12" mass="1418">MLYLLFTDTIST</sequence>
<reference evidence="1" key="1">
    <citation type="submission" date="2014-09" db="EMBL/GenBank/DDBJ databases">
        <authorList>
            <person name="Magalhaes I.L.F."/>
            <person name="Oliveira U."/>
            <person name="Santos F.R."/>
            <person name="Vidigal T.H.D.A."/>
            <person name="Brescovit A.D."/>
            <person name="Santos A.J."/>
        </authorList>
    </citation>
    <scope>NUCLEOTIDE SEQUENCE</scope>
    <source>
        <tissue evidence="1">Shoot tissue taken approximately 20 cm above the soil surface</tissue>
    </source>
</reference>
<organism evidence="1">
    <name type="scientific">Arundo donax</name>
    <name type="common">Giant reed</name>
    <name type="synonym">Donax arundinaceus</name>
    <dbReference type="NCBI Taxonomy" id="35708"/>
    <lineage>
        <taxon>Eukaryota</taxon>
        <taxon>Viridiplantae</taxon>
        <taxon>Streptophyta</taxon>
        <taxon>Embryophyta</taxon>
        <taxon>Tracheophyta</taxon>
        <taxon>Spermatophyta</taxon>
        <taxon>Magnoliopsida</taxon>
        <taxon>Liliopsida</taxon>
        <taxon>Poales</taxon>
        <taxon>Poaceae</taxon>
        <taxon>PACMAD clade</taxon>
        <taxon>Arundinoideae</taxon>
        <taxon>Arundineae</taxon>
        <taxon>Arundo</taxon>
    </lineage>
</organism>
<proteinExistence type="predicted"/>
<reference evidence="1" key="2">
    <citation type="journal article" date="2015" name="Data Brief">
        <title>Shoot transcriptome of the giant reed, Arundo donax.</title>
        <authorList>
            <person name="Barrero R.A."/>
            <person name="Guerrero F.D."/>
            <person name="Moolhuijzen P."/>
            <person name="Goolsby J.A."/>
            <person name="Tidwell J."/>
            <person name="Bellgard S.E."/>
            <person name="Bellgard M.I."/>
        </authorList>
    </citation>
    <scope>NUCLEOTIDE SEQUENCE</scope>
    <source>
        <tissue evidence="1">Shoot tissue taken approximately 20 cm above the soil surface</tissue>
    </source>
</reference>
<protein>
    <submittedName>
        <fullName evidence="1">Uncharacterized protein</fullName>
    </submittedName>
</protein>
<evidence type="ECO:0000313" key="1">
    <source>
        <dbReference type="EMBL" id="JAE35297.1"/>
    </source>
</evidence>
<dbReference type="EMBL" id="GBRH01162599">
    <property type="protein sequence ID" value="JAE35297.1"/>
    <property type="molecule type" value="Transcribed_RNA"/>
</dbReference>